<dbReference type="HOGENOM" id="CLU_076617_0_0_1"/>
<feature type="transmembrane region" description="Helical" evidence="1">
    <location>
        <begin position="264"/>
        <end position="286"/>
    </location>
</feature>
<dbReference type="OrthoDB" id="5586934at2759"/>
<dbReference type="RefSeq" id="XP_009057349.1">
    <property type="nucleotide sequence ID" value="XM_009059101.1"/>
</dbReference>
<name>V4AFB3_LOTGI</name>
<dbReference type="Proteomes" id="UP000030746">
    <property type="component" value="Unassembled WGS sequence"/>
</dbReference>
<organism evidence="2 3">
    <name type="scientific">Lottia gigantea</name>
    <name type="common">Giant owl limpet</name>
    <dbReference type="NCBI Taxonomy" id="225164"/>
    <lineage>
        <taxon>Eukaryota</taxon>
        <taxon>Metazoa</taxon>
        <taxon>Spiralia</taxon>
        <taxon>Lophotrochozoa</taxon>
        <taxon>Mollusca</taxon>
        <taxon>Gastropoda</taxon>
        <taxon>Patellogastropoda</taxon>
        <taxon>Lottioidea</taxon>
        <taxon>Lottiidae</taxon>
        <taxon>Lottia</taxon>
    </lineage>
</organism>
<gene>
    <name evidence="2" type="ORF">LOTGIDRAFT_121559</name>
</gene>
<dbReference type="CTD" id="20231983"/>
<feature type="transmembrane region" description="Helical" evidence="1">
    <location>
        <begin position="169"/>
        <end position="198"/>
    </location>
</feature>
<dbReference type="PANTHER" id="PTHR33802:SF1">
    <property type="entry name" value="XK-RELATED PROTEIN"/>
    <property type="match status" value="1"/>
</dbReference>
<dbReference type="PANTHER" id="PTHR33802">
    <property type="entry name" value="SI:CH211-161H7.5-RELATED"/>
    <property type="match status" value="1"/>
</dbReference>
<dbReference type="GeneID" id="20231983"/>
<keyword evidence="1" id="KW-0472">Membrane</keyword>
<evidence type="ECO:0000313" key="3">
    <source>
        <dbReference type="Proteomes" id="UP000030746"/>
    </source>
</evidence>
<dbReference type="AlphaFoldDB" id="V4AFB3"/>
<keyword evidence="3" id="KW-1185">Reference proteome</keyword>
<feature type="transmembrane region" description="Helical" evidence="1">
    <location>
        <begin position="59"/>
        <end position="81"/>
    </location>
</feature>
<feature type="transmembrane region" description="Helical" evidence="1">
    <location>
        <begin position="123"/>
        <end position="148"/>
    </location>
</feature>
<proteinExistence type="predicted"/>
<dbReference type="OMA" id="VAIYATW"/>
<dbReference type="KEGG" id="lgi:LOTGIDRAFT_121559"/>
<sequence length="308" mass="34332">MAGHDKILLGLMIGVVVMMVITFTFNGLSGQGAPPLYLNSTGTISAKYETGITPAGWTFSIWGVIYLWQSLFIVFSFYTVFKKTDEGPSYTNPKILTMPLFVTYFTNLCLNIGWTLSFDRESLIAAFVLLFLIAFTLYICLFFSYRSFAEHSPKLAKQGRNLEIWCHRVIVHNAFGIYATWTTIATLLNVIMVMVYVADPGVEIETAGTVALGILTAEIIIFAGTDLILLDKYSRYTVTPYLVVMVALGGSISKNYDSTKTNSIFTVVLLAIGCVLAVSKLIVMLWRHFKKPMFNNLQIEPTGYTMKA</sequence>
<reference evidence="2 3" key="1">
    <citation type="journal article" date="2013" name="Nature">
        <title>Insights into bilaterian evolution from three spiralian genomes.</title>
        <authorList>
            <person name="Simakov O."/>
            <person name="Marletaz F."/>
            <person name="Cho S.J."/>
            <person name="Edsinger-Gonzales E."/>
            <person name="Havlak P."/>
            <person name="Hellsten U."/>
            <person name="Kuo D.H."/>
            <person name="Larsson T."/>
            <person name="Lv J."/>
            <person name="Arendt D."/>
            <person name="Savage R."/>
            <person name="Osoegawa K."/>
            <person name="de Jong P."/>
            <person name="Grimwood J."/>
            <person name="Chapman J.A."/>
            <person name="Shapiro H."/>
            <person name="Aerts A."/>
            <person name="Otillar R.P."/>
            <person name="Terry A.Y."/>
            <person name="Boore J.L."/>
            <person name="Grigoriev I.V."/>
            <person name="Lindberg D.R."/>
            <person name="Seaver E.C."/>
            <person name="Weisblat D.A."/>
            <person name="Putnam N.H."/>
            <person name="Rokhsar D.S."/>
        </authorList>
    </citation>
    <scope>NUCLEOTIDE SEQUENCE [LARGE SCALE GENOMIC DNA]</scope>
</reference>
<dbReference type="EMBL" id="KB202163">
    <property type="protein sequence ID" value="ESO92046.1"/>
    <property type="molecule type" value="Genomic_DNA"/>
</dbReference>
<keyword evidence="1" id="KW-0812">Transmembrane</keyword>
<feature type="transmembrane region" description="Helical" evidence="1">
    <location>
        <begin position="93"/>
        <end position="117"/>
    </location>
</feature>
<feature type="transmembrane region" description="Helical" evidence="1">
    <location>
        <begin position="236"/>
        <end position="252"/>
    </location>
</feature>
<evidence type="ECO:0000313" key="2">
    <source>
        <dbReference type="EMBL" id="ESO92046.1"/>
    </source>
</evidence>
<feature type="transmembrane region" description="Helical" evidence="1">
    <location>
        <begin position="7"/>
        <end position="28"/>
    </location>
</feature>
<accession>V4AFB3</accession>
<protein>
    <submittedName>
        <fullName evidence="2">Uncharacterized protein</fullName>
    </submittedName>
</protein>
<feature type="transmembrane region" description="Helical" evidence="1">
    <location>
        <begin position="210"/>
        <end position="229"/>
    </location>
</feature>
<evidence type="ECO:0000256" key="1">
    <source>
        <dbReference type="SAM" id="Phobius"/>
    </source>
</evidence>
<keyword evidence="1" id="KW-1133">Transmembrane helix</keyword>